<dbReference type="InterPro" id="IPR002347">
    <property type="entry name" value="SDR_fam"/>
</dbReference>
<proteinExistence type="inferred from homology"/>
<dbReference type="Proteomes" id="UP000183971">
    <property type="component" value="Unassembled WGS sequence"/>
</dbReference>
<keyword evidence="2" id="KW-0560">Oxidoreductase</keyword>
<name>A0A1L7VDR4_FUSPR</name>
<sequence length="174" mass="18265">MSERSNTLFRGVALVTGVASGCRRLTLFDKDSTGLNATKAAIKTVSRDADPGVLIRHIDNIDTCEVGGNMELSIKHFDALTMPSTVLAAIVSLTRGNAINYTKDQIRVNCGCPGVIETPMMASVPEDDPAVQAAVKKRKGTPQEAANAVMPLSSPKASFIQGAALSIDGGYTIS</sequence>
<dbReference type="PANTHER" id="PTHR43477">
    <property type="entry name" value="DIHYDROANTICAPSIN 7-DEHYDROGENASE"/>
    <property type="match status" value="1"/>
</dbReference>
<dbReference type="Pfam" id="PF13561">
    <property type="entry name" value="adh_short_C2"/>
    <property type="match status" value="1"/>
</dbReference>
<evidence type="ECO:0000256" key="2">
    <source>
        <dbReference type="ARBA" id="ARBA00023002"/>
    </source>
</evidence>
<dbReference type="EMBL" id="FJOF01000003">
    <property type="protein sequence ID" value="CZR38813.1"/>
    <property type="molecule type" value="Genomic_DNA"/>
</dbReference>
<dbReference type="VEuPathDB" id="FungiDB:FPRO_05996"/>
<dbReference type="InterPro" id="IPR051122">
    <property type="entry name" value="SDR_DHRS6-like"/>
</dbReference>
<evidence type="ECO:0000313" key="3">
    <source>
        <dbReference type="EMBL" id="CZR38813.1"/>
    </source>
</evidence>
<dbReference type="InterPro" id="IPR036291">
    <property type="entry name" value="NAD(P)-bd_dom_sf"/>
</dbReference>
<evidence type="ECO:0000256" key="1">
    <source>
        <dbReference type="ARBA" id="ARBA00006484"/>
    </source>
</evidence>
<dbReference type="GeneID" id="42050875"/>
<reference evidence="4" key="1">
    <citation type="journal article" date="2016" name="Genome Biol. Evol.">
        <title>Comparative 'omics' of the Fusarium fujikuroi species complex highlights differences in genetic potential and metabolite synthesis.</title>
        <authorList>
            <person name="Niehaus E.-M."/>
            <person name="Muensterkoetter M."/>
            <person name="Proctor R.H."/>
            <person name="Brown D.W."/>
            <person name="Sharon A."/>
            <person name="Idan Y."/>
            <person name="Oren-Young L."/>
            <person name="Sieber C.M."/>
            <person name="Novak O."/>
            <person name="Pencik A."/>
            <person name="Tarkowska D."/>
            <person name="Hromadova K."/>
            <person name="Freeman S."/>
            <person name="Maymon M."/>
            <person name="Elazar M."/>
            <person name="Youssef S.A."/>
            <person name="El-Shabrawy E.S.M."/>
            <person name="Shalaby A.B.A."/>
            <person name="Houterman P."/>
            <person name="Brock N.L."/>
            <person name="Burkhardt I."/>
            <person name="Tsavkelova E.A."/>
            <person name="Dickschat J.S."/>
            <person name="Galuszka P."/>
            <person name="Gueldener U."/>
            <person name="Tudzynski B."/>
        </authorList>
    </citation>
    <scope>NUCLEOTIDE SEQUENCE [LARGE SCALE GENOMIC DNA]</scope>
    <source>
        <strain evidence="4">ET1</strain>
    </source>
</reference>
<protein>
    <submittedName>
        <fullName evidence="3">Uncharacterized protein</fullName>
    </submittedName>
</protein>
<keyword evidence="4" id="KW-1185">Reference proteome</keyword>
<dbReference type="AlphaFoldDB" id="A0A1L7VDR4"/>
<accession>A0A1L7VDR4</accession>
<dbReference type="PANTHER" id="PTHR43477:SF1">
    <property type="entry name" value="DIHYDROANTICAPSIN 7-DEHYDROGENASE"/>
    <property type="match status" value="1"/>
</dbReference>
<dbReference type="Gene3D" id="3.40.50.720">
    <property type="entry name" value="NAD(P)-binding Rossmann-like Domain"/>
    <property type="match status" value="1"/>
</dbReference>
<dbReference type="PROSITE" id="PS51257">
    <property type="entry name" value="PROKAR_LIPOPROTEIN"/>
    <property type="match status" value="1"/>
</dbReference>
<comment type="caution">
    <text evidence="3">The sequence shown here is derived from an EMBL/GenBank/DDBJ whole genome shotgun (WGS) entry which is preliminary data.</text>
</comment>
<dbReference type="SUPFAM" id="SSF51735">
    <property type="entry name" value="NAD(P)-binding Rossmann-fold domains"/>
    <property type="match status" value="1"/>
</dbReference>
<gene>
    <name evidence="3" type="ORF">FPRO_05996</name>
</gene>
<evidence type="ECO:0000313" key="4">
    <source>
        <dbReference type="Proteomes" id="UP000183971"/>
    </source>
</evidence>
<dbReference type="GO" id="GO:0016491">
    <property type="term" value="F:oxidoreductase activity"/>
    <property type="evidence" value="ECO:0007669"/>
    <property type="project" value="UniProtKB-KW"/>
</dbReference>
<comment type="similarity">
    <text evidence="1">Belongs to the short-chain dehydrogenases/reductases (SDR) family.</text>
</comment>
<dbReference type="RefSeq" id="XP_031079406.1">
    <property type="nucleotide sequence ID" value="XM_031229140.1"/>
</dbReference>
<organism evidence="3 4">
    <name type="scientific">Fusarium proliferatum (strain ET1)</name>
    <name type="common">Orchid endophyte fungus</name>
    <dbReference type="NCBI Taxonomy" id="1227346"/>
    <lineage>
        <taxon>Eukaryota</taxon>
        <taxon>Fungi</taxon>
        <taxon>Dikarya</taxon>
        <taxon>Ascomycota</taxon>
        <taxon>Pezizomycotina</taxon>
        <taxon>Sordariomycetes</taxon>
        <taxon>Hypocreomycetidae</taxon>
        <taxon>Hypocreales</taxon>
        <taxon>Nectriaceae</taxon>
        <taxon>Fusarium</taxon>
        <taxon>Fusarium fujikuroi species complex</taxon>
    </lineage>
</organism>